<feature type="transmembrane region" description="Helical" evidence="6">
    <location>
        <begin position="33"/>
        <end position="55"/>
    </location>
</feature>
<feature type="transmembrane region" description="Helical" evidence="6">
    <location>
        <begin position="244"/>
        <end position="268"/>
    </location>
</feature>
<evidence type="ECO:0000256" key="2">
    <source>
        <dbReference type="ARBA" id="ARBA00022475"/>
    </source>
</evidence>
<gene>
    <name evidence="7" type="primary">yddG</name>
    <name evidence="7" type="ORF">OC940_09210</name>
</gene>
<dbReference type="AlphaFoldDB" id="A0A9X2XFF8"/>
<feature type="transmembrane region" description="Helical" evidence="6">
    <location>
        <begin position="67"/>
        <end position="88"/>
    </location>
</feature>
<dbReference type="PANTHER" id="PTHR42920">
    <property type="entry name" value="OS03G0707200 PROTEIN-RELATED"/>
    <property type="match status" value="1"/>
</dbReference>
<dbReference type="GO" id="GO:0005886">
    <property type="term" value="C:plasma membrane"/>
    <property type="evidence" value="ECO:0007669"/>
    <property type="project" value="UniProtKB-SubCell"/>
</dbReference>
<keyword evidence="5 6" id="KW-0472">Membrane</keyword>
<keyword evidence="2" id="KW-1003">Cell membrane</keyword>
<evidence type="ECO:0000256" key="5">
    <source>
        <dbReference type="ARBA" id="ARBA00023136"/>
    </source>
</evidence>
<dbReference type="RefSeq" id="WP_262151486.1">
    <property type="nucleotide sequence ID" value="NZ_JAOSKY010000004.1"/>
</dbReference>
<dbReference type="InterPro" id="IPR051258">
    <property type="entry name" value="Diverse_Substrate_Transporter"/>
</dbReference>
<evidence type="ECO:0000256" key="4">
    <source>
        <dbReference type="ARBA" id="ARBA00022989"/>
    </source>
</evidence>
<accession>A0A9X2XFF8</accession>
<proteinExistence type="predicted"/>
<reference evidence="7" key="2">
    <citation type="journal article" date="2023" name="mSystems">
        <title>Charting the Lipopeptidome of Nonpathogenic Pseudomonas.</title>
        <authorList>
            <person name="Cesa-Luna C."/>
            <person name="Geudens N."/>
            <person name="Girard L."/>
            <person name="De Roo V."/>
            <person name="Maklad H.R."/>
            <person name="Martins J.C."/>
            <person name="Hofte M."/>
            <person name="De Mot R."/>
        </authorList>
    </citation>
    <scope>NUCLEOTIDE SEQUENCE</scope>
    <source>
        <strain evidence="7">B1M3-32</strain>
    </source>
</reference>
<evidence type="ECO:0000313" key="7">
    <source>
        <dbReference type="EMBL" id="MCU7247975.1"/>
    </source>
</evidence>
<dbReference type="SUPFAM" id="SSF103481">
    <property type="entry name" value="Multidrug resistance efflux transporter EmrE"/>
    <property type="match status" value="2"/>
</dbReference>
<dbReference type="NCBIfam" id="NF008676">
    <property type="entry name" value="PRK11689.1"/>
    <property type="match status" value="1"/>
</dbReference>
<keyword evidence="8" id="KW-1185">Reference proteome</keyword>
<reference evidence="7" key="1">
    <citation type="submission" date="2022-09" db="EMBL/GenBank/DDBJ databases">
        <authorList>
            <person name="Cesa-Luna C."/>
            <person name="Girard L."/>
            <person name="Lood C."/>
            <person name="Hofte M."/>
            <person name="De Mot R."/>
        </authorList>
    </citation>
    <scope>NUCLEOTIDE SEQUENCE</scope>
    <source>
        <strain evidence="7">B1M3-32</strain>
    </source>
</reference>
<name>A0A9X2XFF8_9PSED</name>
<sequence length="304" mass="32428">MQVRSERAATACGLVAILLWSTAAGLIRSVSELFGPLAGAALIYSLGAVMLVAMLGRPRLRSTSWMYLILGTGLFVAYEVCLSLALGFASNRNQAIELGVVNYLWPCLTVLLAIVMNGQKARWFIVPGTALALFGIVWVVSGNGLSVASIVANIQSNPLSYSLALACAITFALYCNITRRYAGGQNLVVLFFVLTALVLWGKHAFSAEVIPPLTLRSSLELIAASTAMAVGYALWNIGILRGNLTLLATASYTAPVLSSAFAAIWLGAALDVQFWQGAVLVTVGSLVCWLATRERVQERQQEPA</sequence>
<evidence type="ECO:0000256" key="6">
    <source>
        <dbReference type="SAM" id="Phobius"/>
    </source>
</evidence>
<dbReference type="PANTHER" id="PTHR42920:SF24">
    <property type="entry name" value="AROMATIC AMINO ACID EXPORTER YDDG"/>
    <property type="match status" value="1"/>
</dbReference>
<dbReference type="InterPro" id="IPR037185">
    <property type="entry name" value="EmrE-like"/>
</dbReference>
<evidence type="ECO:0000313" key="8">
    <source>
        <dbReference type="Proteomes" id="UP001139955"/>
    </source>
</evidence>
<feature type="transmembrane region" description="Helical" evidence="6">
    <location>
        <begin position="274"/>
        <end position="292"/>
    </location>
</feature>
<comment type="caution">
    <text evidence="7">The sequence shown here is derived from an EMBL/GenBank/DDBJ whole genome shotgun (WGS) entry which is preliminary data.</text>
</comment>
<protein>
    <submittedName>
        <fullName evidence="7">Aromatic amino acid DMT transporter YddG</fullName>
    </submittedName>
</protein>
<keyword evidence="3 6" id="KW-0812">Transmembrane</keyword>
<feature type="transmembrane region" description="Helical" evidence="6">
    <location>
        <begin position="158"/>
        <end position="175"/>
    </location>
</feature>
<feature type="transmembrane region" description="Helical" evidence="6">
    <location>
        <begin position="217"/>
        <end position="237"/>
    </location>
</feature>
<dbReference type="EMBL" id="JAOSKY010000004">
    <property type="protein sequence ID" value="MCU7247975.1"/>
    <property type="molecule type" value="Genomic_DNA"/>
</dbReference>
<evidence type="ECO:0000256" key="1">
    <source>
        <dbReference type="ARBA" id="ARBA00004651"/>
    </source>
</evidence>
<feature type="transmembrane region" description="Helical" evidence="6">
    <location>
        <begin position="100"/>
        <end position="118"/>
    </location>
</feature>
<feature type="transmembrane region" description="Helical" evidence="6">
    <location>
        <begin position="187"/>
        <end position="205"/>
    </location>
</feature>
<comment type="subcellular location">
    <subcellularLocation>
        <location evidence="1">Cell membrane</location>
        <topology evidence="1">Multi-pass membrane protein</topology>
    </subcellularLocation>
</comment>
<keyword evidence="4 6" id="KW-1133">Transmembrane helix</keyword>
<dbReference type="Proteomes" id="UP001139955">
    <property type="component" value="Unassembled WGS sequence"/>
</dbReference>
<feature type="transmembrane region" description="Helical" evidence="6">
    <location>
        <begin position="130"/>
        <end position="152"/>
    </location>
</feature>
<organism evidence="7 8">
    <name type="scientific">Pseudomonas koreensis</name>
    <dbReference type="NCBI Taxonomy" id="198620"/>
    <lineage>
        <taxon>Bacteria</taxon>
        <taxon>Pseudomonadati</taxon>
        <taxon>Pseudomonadota</taxon>
        <taxon>Gammaproteobacteria</taxon>
        <taxon>Pseudomonadales</taxon>
        <taxon>Pseudomonadaceae</taxon>
        <taxon>Pseudomonas</taxon>
    </lineage>
</organism>
<evidence type="ECO:0000256" key="3">
    <source>
        <dbReference type="ARBA" id="ARBA00022692"/>
    </source>
</evidence>